<dbReference type="InterPro" id="IPR032710">
    <property type="entry name" value="NTF2-like_dom_sf"/>
</dbReference>
<keyword evidence="3" id="KW-1185">Reference proteome</keyword>
<dbReference type="OrthoDB" id="5440at2759"/>
<sequence>MERLRQHIHRRRRSSTPSRAPPQGSQSPSLSSDRRKKSDHVLRRLYVTSDTADFDANILRRFEAEGFSVEYIPFQGSSGDFERDRKDLDNLIHEREDDLEPGERYAIVAYNKPAYLLLTSHHHPTTATNPFPLLCALVTYYPQISETDTHSSLTDCPNTTTNPCIVPPSTTSSSTATCYDTLSILPIQVHLAGHQPTTLWDDYNSHPSKKRHRCHLFFYPESEPGFAESTARTHDVISSRLAWSRALDCLKRGFGWPGGSWKVPAVETVWEEYWRNLFYNGQEAGRDEVEHHAANPVNMMVGSGGGIPLTESGESDGGNSDPTAELNEVAIVNCVPTLIGGKTVADGVGLLGEHPAQITNFYTSQFFPTGPPSQNIRLLSRTIGTDRIVDELLLTFTHTEEIPWLLPRVQPTGKQVRVVIIMTASFIAGKLARHNIYWDQASVLVQIGLLDPSLVPSGFKATGKNREGRDVVESLPVVGGEGVDRALF</sequence>
<dbReference type="GO" id="GO:0030638">
    <property type="term" value="P:polyketide metabolic process"/>
    <property type="evidence" value="ECO:0007669"/>
    <property type="project" value="InterPro"/>
</dbReference>
<feature type="compositionally biased region" description="Low complexity" evidence="1">
    <location>
        <begin position="15"/>
        <end position="31"/>
    </location>
</feature>
<evidence type="ECO:0000313" key="3">
    <source>
        <dbReference type="Proteomes" id="UP000325672"/>
    </source>
</evidence>
<gene>
    <name evidence="2" type="ORF">BDV38DRAFT_285580</name>
</gene>
<evidence type="ECO:0000313" key="2">
    <source>
        <dbReference type="EMBL" id="KAE8134630.1"/>
    </source>
</evidence>
<evidence type="ECO:0008006" key="4">
    <source>
        <dbReference type="Google" id="ProtNLM"/>
    </source>
</evidence>
<dbReference type="PANTHER" id="PTHR38436:SF3">
    <property type="entry name" value="CARBOXYMETHYLENEBUTENOLIDASE-RELATED"/>
    <property type="match status" value="1"/>
</dbReference>
<organism evidence="2 3">
    <name type="scientific">Aspergillus pseudotamarii</name>
    <dbReference type="NCBI Taxonomy" id="132259"/>
    <lineage>
        <taxon>Eukaryota</taxon>
        <taxon>Fungi</taxon>
        <taxon>Dikarya</taxon>
        <taxon>Ascomycota</taxon>
        <taxon>Pezizomycotina</taxon>
        <taxon>Eurotiomycetes</taxon>
        <taxon>Eurotiomycetidae</taxon>
        <taxon>Eurotiales</taxon>
        <taxon>Aspergillaceae</taxon>
        <taxon>Aspergillus</taxon>
        <taxon>Aspergillus subgen. Circumdati</taxon>
    </lineage>
</organism>
<dbReference type="Gene3D" id="3.10.450.50">
    <property type="match status" value="1"/>
</dbReference>
<feature type="compositionally biased region" description="Basic residues" evidence="1">
    <location>
        <begin position="1"/>
        <end position="14"/>
    </location>
</feature>
<dbReference type="Proteomes" id="UP000325672">
    <property type="component" value="Unassembled WGS sequence"/>
</dbReference>
<dbReference type="RefSeq" id="XP_031910693.1">
    <property type="nucleotide sequence ID" value="XM_032060514.1"/>
</dbReference>
<evidence type="ECO:0000256" key="1">
    <source>
        <dbReference type="SAM" id="MobiDB-lite"/>
    </source>
</evidence>
<proteinExistence type="predicted"/>
<dbReference type="PANTHER" id="PTHR38436">
    <property type="entry name" value="POLYKETIDE CYCLASE SNOAL-LIKE DOMAIN"/>
    <property type="match status" value="1"/>
</dbReference>
<dbReference type="SUPFAM" id="SSF54427">
    <property type="entry name" value="NTF2-like"/>
    <property type="match status" value="1"/>
</dbReference>
<reference evidence="2 3" key="1">
    <citation type="submission" date="2019-04" db="EMBL/GenBank/DDBJ databases">
        <title>Friends and foes A comparative genomics study of 23 Aspergillus species from section Flavi.</title>
        <authorList>
            <consortium name="DOE Joint Genome Institute"/>
            <person name="Kjaerbolling I."/>
            <person name="Vesth T."/>
            <person name="Frisvad J.C."/>
            <person name="Nybo J.L."/>
            <person name="Theobald S."/>
            <person name="Kildgaard S."/>
            <person name="Isbrandt T."/>
            <person name="Kuo A."/>
            <person name="Sato A."/>
            <person name="Lyhne E.K."/>
            <person name="Kogle M.E."/>
            <person name="Wiebenga A."/>
            <person name="Kun R.S."/>
            <person name="Lubbers R.J."/>
            <person name="Makela M.R."/>
            <person name="Barry K."/>
            <person name="Chovatia M."/>
            <person name="Clum A."/>
            <person name="Daum C."/>
            <person name="Haridas S."/>
            <person name="He G."/>
            <person name="LaButti K."/>
            <person name="Lipzen A."/>
            <person name="Mondo S."/>
            <person name="Riley R."/>
            <person name="Salamov A."/>
            <person name="Simmons B.A."/>
            <person name="Magnuson J.K."/>
            <person name="Henrissat B."/>
            <person name="Mortensen U.H."/>
            <person name="Larsen T.O."/>
            <person name="Devries R.P."/>
            <person name="Grigoriev I.V."/>
            <person name="Machida M."/>
            <person name="Baker S.E."/>
            <person name="Andersen M.R."/>
        </authorList>
    </citation>
    <scope>NUCLEOTIDE SEQUENCE [LARGE SCALE GENOMIC DNA]</scope>
    <source>
        <strain evidence="2 3">CBS 117625</strain>
    </source>
</reference>
<feature type="region of interest" description="Disordered" evidence="1">
    <location>
        <begin position="1"/>
        <end position="37"/>
    </location>
</feature>
<accession>A0A5N6SLJ2</accession>
<dbReference type="AlphaFoldDB" id="A0A5N6SLJ2"/>
<protein>
    <recommendedName>
        <fullName evidence="4">Dienelactone hydrolase</fullName>
    </recommendedName>
</protein>
<name>A0A5N6SLJ2_ASPPS</name>
<dbReference type="GeneID" id="43644724"/>
<dbReference type="InterPro" id="IPR009959">
    <property type="entry name" value="Cyclase_SnoaL-like"/>
</dbReference>
<dbReference type="EMBL" id="ML743601">
    <property type="protein sequence ID" value="KAE8134630.1"/>
    <property type="molecule type" value="Genomic_DNA"/>
</dbReference>